<dbReference type="RefSeq" id="WP_052418395.1">
    <property type="nucleotide sequence ID" value="NZ_AQQX01000008.1"/>
</dbReference>
<dbReference type="Proteomes" id="UP000030004">
    <property type="component" value="Unassembled WGS sequence"/>
</dbReference>
<gene>
    <name evidence="3" type="ORF">ATO9_16395</name>
</gene>
<keyword evidence="2" id="KW-0812">Transmembrane</keyword>
<accession>A0A0A0EC01</accession>
<reference evidence="3 4" key="1">
    <citation type="journal article" date="2015" name="Antonie Van Leeuwenhoek">
        <title>Pseudooceanicola atlanticus gen. nov. sp. nov., isolated from surface seawater of the Atlantic Ocean and reclassification of Oceanicola batsensis, Oceanicola marinus, Oceanicola nitratireducens, Oceanicola nanhaiensis, Oceanicola antarcticus and Oceanicola flagellatus, as Pseudooceanicola batsensis comb. nov., Pseudooceanicola marinus comb. nov., Pseudooceanicola nitratireducens comb. nov., Pseudooceanicola nanhaiensis comb. nov., Pseudooceanicola antarcticus comb. nov., and Pseudooceanicola flagellatus comb. nov.</title>
        <authorList>
            <person name="Lai Q."/>
            <person name="Li G."/>
            <person name="Liu X."/>
            <person name="Du Y."/>
            <person name="Sun F."/>
            <person name="Shao Z."/>
        </authorList>
    </citation>
    <scope>NUCLEOTIDE SEQUENCE [LARGE SCALE GENOMIC DNA]</scope>
    <source>
        <strain evidence="3 4">22II-s11g</strain>
    </source>
</reference>
<keyword evidence="1" id="KW-0175">Coiled coil</keyword>
<comment type="caution">
    <text evidence="3">The sequence shown here is derived from an EMBL/GenBank/DDBJ whole genome shotgun (WGS) entry which is preliminary data.</text>
</comment>
<feature type="coiled-coil region" evidence="1">
    <location>
        <begin position="69"/>
        <end position="96"/>
    </location>
</feature>
<sequence>MKTGPQSKLNPRIQANMDSLLTSQLDSLESQLKSLSGAWTKSARSAFSTITSDTAEFENQTRKRLHSLNRETTETLNAIEERIEALQARSQRLNRLLTRHTLARVALVGGVMAALTLSGSFLAVTLMIASNQPTPTPRLAQPPEALQGSRTIRGVGGLGELIALPPGLVPTRCPLGTGAGRTCLQREE</sequence>
<keyword evidence="2" id="KW-0472">Membrane</keyword>
<evidence type="ECO:0000256" key="2">
    <source>
        <dbReference type="SAM" id="Phobius"/>
    </source>
</evidence>
<evidence type="ECO:0000256" key="1">
    <source>
        <dbReference type="SAM" id="Coils"/>
    </source>
</evidence>
<name>A0A0A0EC01_9RHOB</name>
<protein>
    <submittedName>
        <fullName evidence="3">Uncharacterized protein</fullName>
    </submittedName>
</protein>
<dbReference type="AlphaFoldDB" id="A0A0A0EC01"/>
<proteinExistence type="predicted"/>
<feature type="transmembrane region" description="Helical" evidence="2">
    <location>
        <begin position="102"/>
        <end position="129"/>
    </location>
</feature>
<dbReference type="STRING" id="1461694.ATO9_16395"/>
<dbReference type="eggNOG" id="ENOG5032XQ1">
    <property type="taxonomic scope" value="Bacteria"/>
</dbReference>
<keyword evidence="4" id="KW-1185">Reference proteome</keyword>
<organism evidence="3 4">
    <name type="scientific">Pseudooceanicola atlanticus</name>
    <dbReference type="NCBI Taxonomy" id="1461694"/>
    <lineage>
        <taxon>Bacteria</taxon>
        <taxon>Pseudomonadati</taxon>
        <taxon>Pseudomonadota</taxon>
        <taxon>Alphaproteobacteria</taxon>
        <taxon>Rhodobacterales</taxon>
        <taxon>Paracoccaceae</taxon>
        <taxon>Pseudooceanicola</taxon>
    </lineage>
</organism>
<evidence type="ECO:0000313" key="3">
    <source>
        <dbReference type="EMBL" id="KGM47653.1"/>
    </source>
</evidence>
<dbReference type="EMBL" id="AQQX01000008">
    <property type="protein sequence ID" value="KGM47653.1"/>
    <property type="molecule type" value="Genomic_DNA"/>
</dbReference>
<evidence type="ECO:0000313" key="4">
    <source>
        <dbReference type="Proteomes" id="UP000030004"/>
    </source>
</evidence>
<keyword evidence="2" id="KW-1133">Transmembrane helix</keyword>